<sequence length="141" mass="15724">MNTISAHSEICGPDIEQHTEGKVNGFDIPGSAKYNFIPAVQEVTLLEESLKKTFQRVVGWASWVPRNTYEDISVAVNRLGSNAANPDVNGYNKMVYSLRYLKEHSDGRSVYNRSGKSRFQITEYSDASIAPTPHRKSISGE</sequence>
<dbReference type="OrthoDB" id="5423336at2759"/>
<dbReference type="Proteomes" id="UP000694255">
    <property type="component" value="Unassembled WGS sequence"/>
</dbReference>
<proteinExistence type="predicted"/>
<dbReference type="EMBL" id="JAGSYN010000270">
    <property type="protein sequence ID" value="KAG7661032.1"/>
    <property type="molecule type" value="Genomic_DNA"/>
</dbReference>
<evidence type="ECO:0000313" key="2">
    <source>
        <dbReference type="Proteomes" id="UP000694255"/>
    </source>
</evidence>
<dbReference type="RefSeq" id="XP_049261265.1">
    <property type="nucleotide sequence ID" value="XM_049409467.1"/>
</dbReference>
<dbReference type="AlphaFoldDB" id="A0A8J5QCP9"/>
<organism evidence="1 2">
    <name type="scientific">[Candida] subhashii</name>
    <dbReference type="NCBI Taxonomy" id="561895"/>
    <lineage>
        <taxon>Eukaryota</taxon>
        <taxon>Fungi</taxon>
        <taxon>Dikarya</taxon>
        <taxon>Ascomycota</taxon>
        <taxon>Saccharomycotina</taxon>
        <taxon>Pichiomycetes</taxon>
        <taxon>Debaryomycetaceae</taxon>
        <taxon>Spathaspora</taxon>
    </lineage>
</organism>
<evidence type="ECO:0000313" key="1">
    <source>
        <dbReference type="EMBL" id="KAG7661032.1"/>
    </source>
</evidence>
<protein>
    <submittedName>
        <fullName evidence="1">Uncharacterized protein</fullName>
    </submittedName>
</protein>
<dbReference type="GeneID" id="73472204"/>
<comment type="caution">
    <text evidence="1">The sequence shown here is derived from an EMBL/GenBank/DDBJ whole genome shotgun (WGS) entry which is preliminary data.</text>
</comment>
<name>A0A8J5QCP9_9ASCO</name>
<reference evidence="1 2" key="1">
    <citation type="journal article" date="2021" name="DNA Res.">
        <title>Genome analysis of Candida subhashii reveals its hybrid nature and dual mitochondrial genome conformations.</title>
        <authorList>
            <person name="Mixao V."/>
            <person name="Hegedusova E."/>
            <person name="Saus E."/>
            <person name="Pryszcz L.P."/>
            <person name="Cillingova A."/>
            <person name="Nosek J."/>
            <person name="Gabaldon T."/>
        </authorList>
    </citation>
    <scope>NUCLEOTIDE SEQUENCE [LARGE SCALE GENOMIC DNA]</scope>
    <source>
        <strain evidence="1 2">CBS 10753</strain>
    </source>
</reference>
<keyword evidence="2" id="KW-1185">Reference proteome</keyword>
<accession>A0A8J5QCP9</accession>
<gene>
    <name evidence="1" type="ORF">J8A68_005404</name>
</gene>